<dbReference type="RefSeq" id="WP_416345670.1">
    <property type="nucleotide sequence ID" value="NZ_JALQCY010000007.1"/>
</dbReference>
<dbReference type="Gene3D" id="1.10.357.10">
    <property type="entry name" value="Tetracycline Repressor, domain 2"/>
    <property type="match status" value="1"/>
</dbReference>
<sequence length="186" mass="19358">MTVTLPPRRRALDAAVDLLGTEGLRALTHGRVDARAGLPRGSTSNYFRTRAALLAGVSDELAARDLAALSAAPEPRAPAELVDVLCAAFGQATGPDRTATAARLVLFLEASHDADLRAHATRGREALLDWGQKVAARSGAADPRAAIVAVAATYEGLLLHAIARHDTLDPRPTLALAVHAALGTAR</sequence>
<dbReference type="InterPro" id="IPR001647">
    <property type="entry name" value="HTH_TetR"/>
</dbReference>
<dbReference type="InterPro" id="IPR041583">
    <property type="entry name" value="TetR_C_31"/>
</dbReference>
<reference evidence="4 5" key="1">
    <citation type="submission" date="2022-02" db="EMBL/GenBank/DDBJ databases">
        <title>The car tank lid bacteriome: a reservoir of bacteria with potential in bioremediation of fuel.</title>
        <authorList>
            <person name="Vidal-Verdu A."/>
            <person name="Gomez-Martinez D."/>
            <person name="Latorre-Perez A."/>
            <person name="Pereto J."/>
            <person name="Porcar M."/>
        </authorList>
    </citation>
    <scope>NUCLEOTIDE SEQUENCE [LARGE SCALE GENOMIC DNA]</scope>
    <source>
        <strain evidence="4 5">4D.3</strain>
    </source>
</reference>
<evidence type="ECO:0000256" key="1">
    <source>
        <dbReference type="ARBA" id="ARBA00023125"/>
    </source>
</evidence>
<comment type="caution">
    <text evidence="4">The sequence shown here is derived from an EMBL/GenBank/DDBJ whole genome shotgun (WGS) entry which is preliminary data.</text>
</comment>
<dbReference type="EMBL" id="JALQCY010000007">
    <property type="protein sequence ID" value="MCK9795816.1"/>
    <property type="molecule type" value="Genomic_DNA"/>
</dbReference>
<accession>A0ABT0J8K0</accession>
<proteinExistence type="predicted"/>
<evidence type="ECO:0000313" key="5">
    <source>
        <dbReference type="Proteomes" id="UP001651050"/>
    </source>
</evidence>
<dbReference type="InterPro" id="IPR009057">
    <property type="entry name" value="Homeodomain-like_sf"/>
</dbReference>
<organism evidence="4 5">
    <name type="scientific">Isoptericola peretonis</name>
    <dbReference type="NCBI Taxonomy" id="2918523"/>
    <lineage>
        <taxon>Bacteria</taxon>
        <taxon>Bacillati</taxon>
        <taxon>Actinomycetota</taxon>
        <taxon>Actinomycetes</taxon>
        <taxon>Micrococcales</taxon>
        <taxon>Promicromonosporaceae</taxon>
        <taxon>Isoptericola</taxon>
    </lineage>
</organism>
<feature type="domain" description="HTH tetR-type" evidence="3">
    <location>
        <begin position="5"/>
        <end position="65"/>
    </location>
</feature>
<dbReference type="PROSITE" id="PS50977">
    <property type="entry name" value="HTH_TETR_2"/>
    <property type="match status" value="1"/>
</dbReference>
<evidence type="ECO:0000259" key="3">
    <source>
        <dbReference type="PROSITE" id="PS50977"/>
    </source>
</evidence>
<dbReference type="SUPFAM" id="SSF46689">
    <property type="entry name" value="Homeodomain-like"/>
    <property type="match status" value="1"/>
</dbReference>
<evidence type="ECO:0000256" key="2">
    <source>
        <dbReference type="PROSITE-ProRule" id="PRU00335"/>
    </source>
</evidence>
<dbReference type="Pfam" id="PF17940">
    <property type="entry name" value="TetR_C_31"/>
    <property type="match status" value="1"/>
</dbReference>
<dbReference type="InterPro" id="IPR036271">
    <property type="entry name" value="Tet_transcr_reg_TetR-rel_C_sf"/>
</dbReference>
<dbReference type="Pfam" id="PF00440">
    <property type="entry name" value="TetR_N"/>
    <property type="match status" value="1"/>
</dbReference>
<gene>
    <name evidence="4" type="ORF">M1843_18895</name>
</gene>
<evidence type="ECO:0000313" key="4">
    <source>
        <dbReference type="EMBL" id="MCK9795816.1"/>
    </source>
</evidence>
<keyword evidence="1 2" id="KW-0238">DNA-binding</keyword>
<protein>
    <submittedName>
        <fullName evidence="4">TetR family transcriptional regulator</fullName>
    </submittedName>
</protein>
<keyword evidence="5" id="KW-1185">Reference proteome</keyword>
<dbReference type="Proteomes" id="UP001651050">
    <property type="component" value="Unassembled WGS sequence"/>
</dbReference>
<feature type="DNA-binding region" description="H-T-H motif" evidence="2">
    <location>
        <begin position="28"/>
        <end position="47"/>
    </location>
</feature>
<dbReference type="SUPFAM" id="SSF48498">
    <property type="entry name" value="Tetracyclin repressor-like, C-terminal domain"/>
    <property type="match status" value="1"/>
</dbReference>
<name>A0ABT0J8K0_9MICO</name>